<dbReference type="InterPro" id="IPR010727">
    <property type="entry name" value="DUF1302"/>
</dbReference>
<dbReference type="Pfam" id="PF06980">
    <property type="entry name" value="DUF1302"/>
    <property type="match status" value="1"/>
</dbReference>
<dbReference type="AlphaFoldDB" id="A0A7C3IH42"/>
<evidence type="ECO:0000313" key="1">
    <source>
        <dbReference type="EMBL" id="HFH29304.1"/>
    </source>
</evidence>
<reference evidence="1" key="1">
    <citation type="journal article" date="2020" name="mSystems">
        <title>Genome- and Community-Level Interaction Insights into Carbon Utilization and Element Cycling Functions of Hydrothermarchaeota in Hydrothermal Sediment.</title>
        <authorList>
            <person name="Zhou Z."/>
            <person name="Liu Y."/>
            <person name="Xu W."/>
            <person name="Pan J."/>
            <person name="Luo Z.H."/>
            <person name="Li M."/>
        </authorList>
    </citation>
    <scope>NUCLEOTIDE SEQUENCE [LARGE SCALE GENOMIC DNA]</scope>
    <source>
        <strain evidence="1">SpSt-503</strain>
    </source>
</reference>
<protein>
    <submittedName>
        <fullName evidence="1">Uncharacterized protein</fullName>
    </submittedName>
</protein>
<dbReference type="EMBL" id="DSVL01000224">
    <property type="protein sequence ID" value="HFH29304.1"/>
    <property type="molecule type" value="Genomic_DNA"/>
</dbReference>
<proteinExistence type="predicted"/>
<name>A0A7C3IH42_9SPIR</name>
<accession>A0A7C3IH42</accession>
<organism evidence="1">
    <name type="scientific">Gracilinema caldarium</name>
    <dbReference type="NCBI Taxonomy" id="215591"/>
    <lineage>
        <taxon>Bacteria</taxon>
        <taxon>Pseudomonadati</taxon>
        <taxon>Spirochaetota</taxon>
        <taxon>Spirochaetia</taxon>
        <taxon>Spirochaetales</taxon>
        <taxon>Breznakiellaceae</taxon>
        <taxon>Gracilinema</taxon>
    </lineage>
</organism>
<gene>
    <name evidence="1" type="ORF">ENS59_07305</name>
</gene>
<comment type="caution">
    <text evidence="1">The sequence shown here is derived from an EMBL/GenBank/DDBJ whole genome shotgun (WGS) entry which is preliminary data.</text>
</comment>
<sequence>MNRNVQHSIKRGFSVLLMGLALLLGIALGAQAQDLKLSGTVIPSAFAIPSQDPALVFAGLRGTGALEGYFGDAVSYRFSAETYLNGAGLAESSSWESSTDTRLLSASLWGNNRLGGTVELKEAWVEASLGGLDLRLGKQLAAWGLADGNNPTDTINARHQGTRYTTTLDEQKIASWMLNGTYYLPNNLGTLQALLLPVSIPNDLPSIAMTILAGPTTINIKDDAYPDVSLGNMEGGLRSLWYLGNLSVSGSYFTYLDRYPDFVVTTTGFPIPTTITYTPVHNRIHQFGLDAAYAIAGYDIRSEWALSLTKDMEGSSPSEKNPYLQGVLQMSRSFINSTTTLSLAWAPRYVLNYKAPEDYASPSDQQAATMLRQYDGQAYQWENGLSLRLAGKYLNETLQPELLFLAETSAKDWLGTASVSYQLADGISLKGGTVQYGSFLPEGDANRNLGTFSKSTTIDRDYYYIEVKLSF</sequence>